<dbReference type="SUPFAM" id="SSF51338">
    <property type="entry name" value="Composite domain of metallo-dependent hydrolases"/>
    <property type="match status" value="1"/>
</dbReference>
<keyword evidence="4 5" id="KW-0119">Carbohydrate metabolism</keyword>
<keyword evidence="8" id="KW-1185">Reference proteome</keyword>
<dbReference type="NCBIfam" id="TIGR00221">
    <property type="entry name" value="nagA"/>
    <property type="match status" value="1"/>
</dbReference>
<keyword evidence="2" id="KW-0479">Metal-binding</keyword>
<name>A0ABW1VGS7_9MICO</name>
<dbReference type="EMBL" id="JBHSTP010000003">
    <property type="protein sequence ID" value="MFC6356973.1"/>
    <property type="molecule type" value="Genomic_DNA"/>
</dbReference>
<feature type="domain" description="Amidohydrolase-related" evidence="6">
    <location>
        <begin position="56"/>
        <end position="378"/>
    </location>
</feature>
<evidence type="ECO:0000313" key="8">
    <source>
        <dbReference type="Proteomes" id="UP001596306"/>
    </source>
</evidence>
<organism evidence="7 8">
    <name type="scientific">Luethyella okanaganae</name>
    <dbReference type="NCBI Taxonomy" id="69372"/>
    <lineage>
        <taxon>Bacteria</taxon>
        <taxon>Bacillati</taxon>
        <taxon>Actinomycetota</taxon>
        <taxon>Actinomycetes</taxon>
        <taxon>Micrococcales</taxon>
        <taxon>Microbacteriaceae</taxon>
        <taxon>Luethyella</taxon>
    </lineage>
</organism>
<evidence type="ECO:0000259" key="6">
    <source>
        <dbReference type="Pfam" id="PF01979"/>
    </source>
</evidence>
<accession>A0ABW1VGS7</accession>
<evidence type="ECO:0000256" key="4">
    <source>
        <dbReference type="ARBA" id="ARBA00023277"/>
    </source>
</evidence>
<dbReference type="PANTHER" id="PTHR11113:SF14">
    <property type="entry name" value="N-ACETYLGLUCOSAMINE-6-PHOSPHATE DEACETYLASE"/>
    <property type="match status" value="1"/>
</dbReference>
<dbReference type="Gene3D" id="3.20.20.140">
    <property type="entry name" value="Metal-dependent hydrolases"/>
    <property type="match status" value="1"/>
</dbReference>
<protein>
    <submittedName>
        <fullName evidence="7">N-acetylglucosamine-6-phosphate deacetylase</fullName>
        <ecNumber evidence="7">3.5.1.25</ecNumber>
    </submittedName>
</protein>
<sequence>MTVIIHDATRLDADGIVEHFWLLAEGERILATGTGDGWRASAPHDAEITNAGGAWLTPGFIDLHCHGGGGYDFDHTAEGIEAALRMHRSHGTTRAVLSLIANPLSTLRGSLDVIAAVTDADPLVLGSHLEGPFLAKARRGAHNAEYLRGLDNADIDGLLAAARGTLRQVTLAPELPGALDAIDEFVHNGIVVAIGHTEASYATAREAFDRGARLLTHTFNGMPGIHHRAPGPIVAAFKDERITLELILDGQHVHPDVARIAFRSAPGRVALVTDAMAAAGERDGDYRLGSLNVTVRDGLAVLSGTSTIAGSTLTMDAALRAAVFDVGIDLVEAVTALTRTPARVLGRDTDFGTLAAGFAADAVLLDEHFAVQSVWAGGSPVAG</sequence>
<comment type="caution">
    <text evidence="7">The sequence shown here is derived from an EMBL/GenBank/DDBJ whole genome shotgun (WGS) entry which is preliminary data.</text>
</comment>
<dbReference type="Pfam" id="PF01979">
    <property type="entry name" value="Amidohydro_1"/>
    <property type="match status" value="1"/>
</dbReference>
<dbReference type="EC" id="3.5.1.25" evidence="7"/>
<dbReference type="InterPro" id="IPR003764">
    <property type="entry name" value="GlcNAc_6-P_deAcase"/>
</dbReference>
<evidence type="ECO:0000256" key="3">
    <source>
        <dbReference type="ARBA" id="ARBA00022801"/>
    </source>
</evidence>
<reference evidence="8" key="1">
    <citation type="journal article" date="2019" name="Int. J. Syst. Evol. Microbiol.">
        <title>The Global Catalogue of Microorganisms (GCM) 10K type strain sequencing project: providing services to taxonomists for standard genome sequencing and annotation.</title>
        <authorList>
            <consortium name="The Broad Institute Genomics Platform"/>
            <consortium name="The Broad Institute Genome Sequencing Center for Infectious Disease"/>
            <person name="Wu L."/>
            <person name="Ma J."/>
        </authorList>
    </citation>
    <scope>NUCLEOTIDE SEQUENCE [LARGE SCALE GENOMIC DNA]</scope>
    <source>
        <strain evidence="8">CCUG 43304</strain>
    </source>
</reference>
<keyword evidence="3 5" id="KW-0378">Hydrolase</keyword>
<dbReference type="PIRSF" id="PIRSF038994">
    <property type="entry name" value="NagA"/>
    <property type="match status" value="1"/>
</dbReference>
<dbReference type="CDD" id="cd00854">
    <property type="entry name" value="NagA"/>
    <property type="match status" value="1"/>
</dbReference>
<dbReference type="GO" id="GO:0008448">
    <property type="term" value="F:N-acetylglucosamine-6-phosphate deacetylase activity"/>
    <property type="evidence" value="ECO:0007669"/>
    <property type="project" value="UniProtKB-EC"/>
</dbReference>
<evidence type="ECO:0000256" key="2">
    <source>
        <dbReference type="ARBA" id="ARBA00022723"/>
    </source>
</evidence>
<evidence type="ECO:0000256" key="1">
    <source>
        <dbReference type="ARBA" id="ARBA00010716"/>
    </source>
</evidence>
<gene>
    <name evidence="7" type="primary">nagA</name>
    <name evidence="7" type="ORF">ACFQB0_12735</name>
</gene>
<dbReference type="RefSeq" id="WP_386732242.1">
    <property type="nucleotide sequence ID" value="NZ_JBHSTP010000003.1"/>
</dbReference>
<dbReference type="InterPro" id="IPR006680">
    <property type="entry name" value="Amidohydro-rel"/>
</dbReference>
<evidence type="ECO:0000313" key="7">
    <source>
        <dbReference type="EMBL" id="MFC6356973.1"/>
    </source>
</evidence>
<dbReference type="Gene3D" id="2.30.40.10">
    <property type="entry name" value="Urease, subunit C, domain 1"/>
    <property type="match status" value="1"/>
</dbReference>
<dbReference type="PANTHER" id="PTHR11113">
    <property type="entry name" value="N-ACETYLGLUCOSAMINE-6-PHOSPHATE DEACETYLASE"/>
    <property type="match status" value="1"/>
</dbReference>
<evidence type="ECO:0000256" key="5">
    <source>
        <dbReference type="PIRNR" id="PIRNR038994"/>
    </source>
</evidence>
<dbReference type="InterPro" id="IPR032466">
    <property type="entry name" value="Metal_Hydrolase"/>
</dbReference>
<dbReference type="InterPro" id="IPR011059">
    <property type="entry name" value="Metal-dep_hydrolase_composite"/>
</dbReference>
<dbReference type="SUPFAM" id="SSF51556">
    <property type="entry name" value="Metallo-dependent hydrolases"/>
    <property type="match status" value="1"/>
</dbReference>
<dbReference type="Proteomes" id="UP001596306">
    <property type="component" value="Unassembled WGS sequence"/>
</dbReference>
<comment type="similarity">
    <text evidence="1 5">Belongs to the metallo-dependent hydrolases superfamily. NagA family.</text>
</comment>
<proteinExistence type="inferred from homology"/>